<sequence>MNVRGVGGPMREGMLGNNMKGSLLGIAGGLIISLDALLIRLMQIDNAWMLAALRGGLMWIGLLAVYCCVPRMRGMLGKPWPTRGSMWSIVCYAVSAVTFVQALLNGPVAMVLVIISSTPFMTALFAWLLFGERAHPSMLIAAAFGMLGVIIVVLGEPQGTSRVSDYYALATALSMALALVFSARVEGGTVGLPSLGGIVASLCIWLLAPSSLAGLHTLDLWHSGIWLFVEGAVVIPLSMGLISLSTRFVAASSAGLFLLLETALGPLWIWAAFGEAPSAAAALGGTIIIGAVIGHFIYDTRRRSNAAAGATEVAAVRGTLDA</sequence>
<feature type="transmembrane region" description="Helical" evidence="1">
    <location>
        <begin position="110"/>
        <end position="130"/>
    </location>
</feature>
<dbReference type="EMBL" id="CADIKM010000014">
    <property type="protein sequence ID" value="CAB3791699.1"/>
    <property type="molecule type" value="Genomic_DNA"/>
</dbReference>
<feature type="transmembrane region" description="Helical" evidence="1">
    <location>
        <begin position="47"/>
        <end position="66"/>
    </location>
</feature>
<feature type="transmembrane region" description="Helical" evidence="1">
    <location>
        <begin position="190"/>
        <end position="208"/>
    </location>
</feature>
<feature type="transmembrane region" description="Helical" evidence="1">
    <location>
        <begin position="86"/>
        <end position="104"/>
    </location>
</feature>
<evidence type="ECO:0000313" key="3">
    <source>
        <dbReference type="EMBL" id="CAB3791699.1"/>
    </source>
</evidence>
<dbReference type="Gene3D" id="1.10.3730.20">
    <property type="match status" value="1"/>
</dbReference>
<feature type="transmembrane region" description="Helical" evidence="1">
    <location>
        <begin position="279"/>
        <end position="298"/>
    </location>
</feature>
<dbReference type="InterPro" id="IPR000620">
    <property type="entry name" value="EamA_dom"/>
</dbReference>
<accession>A0A6S7CK65</accession>
<feature type="transmembrane region" description="Helical" evidence="1">
    <location>
        <begin position="254"/>
        <end position="273"/>
    </location>
</feature>
<dbReference type="SUPFAM" id="SSF103481">
    <property type="entry name" value="Multidrug resistance efflux transporter EmrE"/>
    <property type="match status" value="2"/>
</dbReference>
<dbReference type="AlphaFoldDB" id="A0A6S7CK65"/>
<dbReference type="Proteomes" id="UP000494115">
    <property type="component" value="Unassembled WGS sequence"/>
</dbReference>
<dbReference type="InterPro" id="IPR037185">
    <property type="entry name" value="EmrE-like"/>
</dbReference>
<proteinExistence type="predicted"/>
<evidence type="ECO:0000256" key="1">
    <source>
        <dbReference type="SAM" id="Phobius"/>
    </source>
</evidence>
<dbReference type="GO" id="GO:0016020">
    <property type="term" value="C:membrane"/>
    <property type="evidence" value="ECO:0007669"/>
    <property type="project" value="InterPro"/>
</dbReference>
<protein>
    <recommendedName>
        <fullName evidence="2">EamA domain-containing protein</fullName>
    </recommendedName>
</protein>
<dbReference type="RefSeq" id="WP_175105742.1">
    <property type="nucleotide sequence ID" value="NZ_CADIKM010000014.1"/>
</dbReference>
<name>A0A6S7CK65_9BURK</name>
<evidence type="ECO:0000259" key="2">
    <source>
        <dbReference type="Pfam" id="PF00892"/>
    </source>
</evidence>
<organism evidence="3 4">
    <name type="scientific">Pararobbsia alpina</name>
    <dbReference type="NCBI Taxonomy" id="621374"/>
    <lineage>
        <taxon>Bacteria</taxon>
        <taxon>Pseudomonadati</taxon>
        <taxon>Pseudomonadota</taxon>
        <taxon>Betaproteobacteria</taxon>
        <taxon>Burkholderiales</taxon>
        <taxon>Burkholderiaceae</taxon>
        <taxon>Pararobbsia</taxon>
    </lineage>
</organism>
<keyword evidence="1" id="KW-1133">Transmembrane helix</keyword>
<feature type="transmembrane region" description="Helical" evidence="1">
    <location>
        <begin position="166"/>
        <end position="183"/>
    </location>
</feature>
<feature type="transmembrane region" description="Helical" evidence="1">
    <location>
        <begin position="21"/>
        <end position="41"/>
    </location>
</feature>
<reference evidence="3 4" key="1">
    <citation type="submission" date="2020-04" db="EMBL/GenBank/DDBJ databases">
        <authorList>
            <person name="De Canck E."/>
        </authorList>
    </citation>
    <scope>NUCLEOTIDE SEQUENCE [LARGE SCALE GENOMIC DNA]</scope>
    <source>
        <strain evidence="3 4">LMG 28138</strain>
    </source>
</reference>
<feature type="transmembrane region" description="Helical" evidence="1">
    <location>
        <begin position="220"/>
        <end position="242"/>
    </location>
</feature>
<dbReference type="PANTHER" id="PTHR22911:SF135">
    <property type="entry name" value="BLR4310 PROTEIN"/>
    <property type="match status" value="1"/>
</dbReference>
<keyword evidence="1" id="KW-0812">Transmembrane</keyword>
<feature type="domain" description="EamA" evidence="2">
    <location>
        <begin position="20"/>
        <end position="153"/>
    </location>
</feature>
<keyword evidence="1" id="KW-0472">Membrane</keyword>
<dbReference type="PANTHER" id="PTHR22911">
    <property type="entry name" value="ACYL-MALONYL CONDENSING ENZYME-RELATED"/>
    <property type="match status" value="1"/>
</dbReference>
<gene>
    <name evidence="3" type="ORF">LMG28138_03214</name>
</gene>
<evidence type="ECO:0000313" key="4">
    <source>
        <dbReference type="Proteomes" id="UP000494115"/>
    </source>
</evidence>
<keyword evidence="4" id="KW-1185">Reference proteome</keyword>
<dbReference type="Pfam" id="PF00892">
    <property type="entry name" value="EamA"/>
    <property type="match status" value="1"/>
</dbReference>
<feature type="transmembrane region" description="Helical" evidence="1">
    <location>
        <begin position="137"/>
        <end position="154"/>
    </location>
</feature>